<evidence type="ECO:0000256" key="1">
    <source>
        <dbReference type="ARBA" id="ARBA00004370"/>
    </source>
</evidence>
<evidence type="ECO:0008006" key="6">
    <source>
        <dbReference type="Google" id="ProtNLM"/>
    </source>
</evidence>
<accession>A0ABP1B7S7</accession>
<evidence type="ECO:0000313" key="5">
    <source>
        <dbReference type="Proteomes" id="UP001497522"/>
    </source>
</evidence>
<organism evidence="4 5">
    <name type="scientific">Sphagnum jensenii</name>
    <dbReference type="NCBI Taxonomy" id="128206"/>
    <lineage>
        <taxon>Eukaryota</taxon>
        <taxon>Viridiplantae</taxon>
        <taxon>Streptophyta</taxon>
        <taxon>Embryophyta</taxon>
        <taxon>Bryophyta</taxon>
        <taxon>Sphagnophytina</taxon>
        <taxon>Sphagnopsida</taxon>
        <taxon>Sphagnales</taxon>
        <taxon>Sphagnaceae</taxon>
        <taxon>Sphagnum</taxon>
    </lineage>
</organism>
<keyword evidence="5" id="KW-1185">Reference proteome</keyword>
<gene>
    <name evidence="4" type="ORF">CSSPJE1EN2_LOCUS13901</name>
</gene>
<dbReference type="PANTHER" id="PTHR31234:SF2">
    <property type="entry name" value="OS05G0199100 PROTEIN"/>
    <property type="match status" value="1"/>
</dbReference>
<comment type="subcellular location">
    <subcellularLocation>
        <location evidence="1">Membrane</location>
    </subcellularLocation>
</comment>
<keyword evidence="3" id="KW-0812">Transmembrane</keyword>
<dbReference type="Proteomes" id="UP001497522">
    <property type="component" value="Chromosome 2"/>
</dbReference>
<reference evidence="4 5" key="1">
    <citation type="submission" date="2024-03" db="EMBL/GenBank/DDBJ databases">
        <authorList>
            <consortium name="ELIXIR-Norway"/>
            <consortium name="Elixir Norway"/>
        </authorList>
    </citation>
    <scope>NUCLEOTIDE SEQUENCE [LARGE SCALE GENOMIC DNA]</scope>
</reference>
<dbReference type="EMBL" id="OZ023703">
    <property type="protein sequence ID" value="CAK9871233.1"/>
    <property type="molecule type" value="Genomic_DNA"/>
</dbReference>
<protein>
    <recommendedName>
        <fullName evidence="6">Late embryogenesis abundant protein LEA-2 subgroup domain-containing protein</fullName>
    </recommendedName>
</protein>
<sequence>MSNVSARVQSWRKFGPANSFAHAESQVSSKCKNMVQDEEAAFKGSDLGSAPSKCCLRFTSLVLWLCMTLFSTAVLLAVTCLLYWIVCHPNAPTTTLKGVEFQKFHVMQGYDRTGVPTVMVSLQSMVQLSFRHPSKHYATHVSPTSSVTFSYLPRQLAHGQVEFFCQQRESQSELKIAAEGTNYVPLYGAGSSMKQAIADKQSVWLGLTISIKASVRLFAGLMTKDYYQELACHVLLDPQHCYCHVYNLPTLNPKPPHHNCPPI</sequence>
<dbReference type="InterPro" id="IPR044839">
    <property type="entry name" value="NDR1-like"/>
</dbReference>
<evidence type="ECO:0000256" key="2">
    <source>
        <dbReference type="ARBA" id="ARBA00023136"/>
    </source>
</evidence>
<feature type="transmembrane region" description="Helical" evidence="3">
    <location>
        <begin position="61"/>
        <end position="86"/>
    </location>
</feature>
<proteinExistence type="predicted"/>
<keyword evidence="2 3" id="KW-0472">Membrane</keyword>
<name>A0ABP1B7S7_9BRYO</name>
<keyword evidence="3" id="KW-1133">Transmembrane helix</keyword>
<evidence type="ECO:0000256" key="3">
    <source>
        <dbReference type="SAM" id="Phobius"/>
    </source>
</evidence>
<dbReference type="PANTHER" id="PTHR31234">
    <property type="entry name" value="LATE EMBRYOGENESIS ABUNDANT (LEA) HYDROXYPROLINE-RICH GLYCOPROTEIN FAMILY"/>
    <property type="match status" value="1"/>
</dbReference>
<evidence type="ECO:0000313" key="4">
    <source>
        <dbReference type="EMBL" id="CAK9871233.1"/>
    </source>
</evidence>